<gene>
    <name evidence="1" type="ORF">AYI70_g340</name>
</gene>
<dbReference type="Proteomes" id="UP000187283">
    <property type="component" value="Unassembled WGS sequence"/>
</dbReference>
<dbReference type="EMBL" id="LSSN01000052">
    <property type="protein sequence ID" value="OMJ26209.1"/>
    <property type="molecule type" value="Genomic_DNA"/>
</dbReference>
<organism evidence="1 2">
    <name type="scientific">Smittium culicis</name>
    <dbReference type="NCBI Taxonomy" id="133412"/>
    <lineage>
        <taxon>Eukaryota</taxon>
        <taxon>Fungi</taxon>
        <taxon>Fungi incertae sedis</taxon>
        <taxon>Zoopagomycota</taxon>
        <taxon>Kickxellomycotina</taxon>
        <taxon>Harpellomycetes</taxon>
        <taxon>Harpellales</taxon>
        <taxon>Legeriomycetaceae</taxon>
        <taxon>Smittium</taxon>
    </lineage>
</organism>
<proteinExistence type="predicted"/>
<evidence type="ECO:0000313" key="2">
    <source>
        <dbReference type="Proteomes" id="UP000187283"/>
    </source>
</evidence>
<name>A0A1R1YH40_9FUNG</name>
<accession>A0A1R1YH40</accession>
<keyword evidence="2" id="KW-1185">Reference proteome</keyword>
<evidence type="ECO:0000313" key="1">
    <source>
        <dbReference type="EMBL" id="OMJ26209.1"/>
    </source>
</evidence>
<reference evidence="1 2" key="1">
    <citation type="submission" date="2017-01" db="EMBL/GenBank/DDBJ databases">
        <authorList>
            <person name="Mah S.A."/>
            <person name="Swanson W.J."/>
            <person name="Moy G.W."/>
            <person name="Vacquier V.D."/>
        </authorList>
    </citation>
    <scope>NUCLEOTIDE SEQUENCE [LARGE SCALE GENOMIC DNA]</scope>
    <source>
        <strain evidence="1 2">GSMNP</strain>
    </source>
</reference>
<dbReference type="AlphaFoldDB" id="A0A1R1YH40"/>
<protein>
    <submittedName>
        <fullName evidence="1">Uncharacterized protein</fullName>
    </submittedName>
</protein>
<comment type="caution">
    <text evidence="1">The sequence shown here is derived from an EMBL/GenBank/DDBJ whole genome shotgun (WGS) entry which is preliminary data.</text>
</comment>
<sequence length="100" mass="11733">MELCDLTERRVLIVSKQNKKVVKYFIWFQKSNSLGRMHWPIDVWVQQPERLSTLESDTHIDPKDTQVKIENDTINHSIKVYNIESVPDRTLCPSESDTCS</sequence>